<proteinExistence type="predicted"/>
<sequence>MEKLISYVDFGDFVKCCNCGQLMLLPIGAEICPRCHTEGYLSWVDYENQEIASEDLKGKYNVVDEDEPEPKEYLTEETLKDVYPEKFEEENEDDEDYEEEEDT</sequence>
<protein>
    <submittedName>
        <fullName evidence="2">Uncharacterized protein</fullName>
    </submittedName>
</protein>
<accession>A0A6N2V5R3</accession>
<dbReference type="EMBL" id="CACRSZ010000049">
    <property type="protein sequence ID" value="VYT26005.1"/>
    <property type="molecule type" value="Genomic_DNA"/>
</dbReference>
<organism evidence="2">
    <name type="scientific">Bacteroides faecis</name>
    <dbReference type="NCBI Taxonomy" id="674529"/>
    <lineage>
        <taxon>Bacteria</taxon>
        <taxon>Pseudomonadati</taxon>
        <taxon>Bacteroidota</taxon>
        <taxon>Bacteroidia</taxon>
        <taxon>Bacteroidales</taxon>
        <taxon>Bacteroidaceae</taxon>
        <taxon>Bacteroides</taxon>
    </lineage>
</organism>
<gene>
    <name evidence="2" type="ORF">BFLFYP10_02052</name>
</gene>
<reference evidence="2" key="1">
    <citation type="submission" date="2019-11" db="EMBL/GenBank/DDBJ databases">
        <authorList>
            <person name="Feng L."/>
        </authorList>
    </citation>
    <scope>NUCLEOTIDE SEQUENCE</scope>
    <source>
        <strain evidence="2">BfaecisLFYP10</strain>
    </source>
</reference>
<evidence type="ECO:0000313" key="2">
    <source>
        <dbReference type="EMBL" id="VYT26005.1"/>
    </source>
</evidence>
<dbReference type="AlphaFoldDB" id="A0A6N2V5R3"/>
<feature type="compositionally biased region" description="Basic and acidic residues" evidence="1">
    <location>
        <begin position="70"/>
        <end position="86"/>
    </location>
</feature>
<evidence type="ECO:0000256" key="1">
    <source>
        <dbReference type="SAM" id="MobiDB-lite"/>
    </source>
</evidence>
<feature type="region of interest" description="Disordered" evidence="1">
    <location>
        <begin position="64"/>
        <end position="103"/>
    </location>
</feature>
<name>A0A6N2V5R3_9BACE</name>
<dbReference type="RefSeq" id="WP_156729936.1">
    <property type="nucleotide sequence ID" value="NZ_CACRSZ010000049.1"/>
</dbReference>
<feature type="compositionally biased region" description="Acidic residues" evidence="1">
    <location>
        <begin position="87"/>
        <end position="103"/>
    </location>
</feature>